<evidence type="ECO:0000313" key="4">
    <source>
        <dbReference type="Proteomes" id="UP000823786"/>
    </source>
</evidence>
<dbReference type="SUPFAM" id="SSF56954">
    <property type="entry name" value="Outer membrane efflux proteins (OEP)"/>
    <property type="match status" value="1"/>
</dbReference>
<dbReference type="Gene3D" id="1.20.1600.10">
    <property type="entry name" value="Outer membrane efflux proteins (OEP)"/>
    <property type="match status" value="1"/>
</dbReference>
<dbReference type="EMBL" id="JAGGJV010000010">
    <property type="protein sequence ID" value="MBP1861458.1"/>
    <property type="molecule type" value="Genomic_DNA"/>
</dbReference>
<keyword evidence="2" id="KW-0472">Membrane</keyword>
<proteinExistence type="inferred from homology"/>
<name>A0ABS4EU31_9HYPH</name>
<comment type="similarity">
    <text evidence="1 2">Belongs to the outer membrane factor (OMF) (TC 1.B.17) family.</text>
</comment>
<sequence>MQLKISGRPHEIRPHLTALLSFMLIINGCTVGPDYKEPAMSLPALWTREKLPSKPPELAQWWKRLGDPVLDQLVADAVAGNLDVAAAKAKIREARATTRQEAGSLFPTLSATSAVDRLKSSSSSADASVYSQYQAGFDASWELDLFGGNKRALEAAKYAEDASEAELRDTLVTLVGDVASYYVQARAYQELMDLGERSARSQRQTATLTRQQQQGGEASLVDVVKAEAQTAAIEADIPSYRIEYAKAVHRLGVLLGRAPLALESTLASNGRIPLPPKAQSIGIPGDLLVNRPDIRVAERQLAKSTAGIGRAEANRYPSISLTGSIDSSATSFGDLGKNSTISWSLGPSINIPVFQGGQLKAAVDVAKAQRDQSFFEYQETVLSALEDVQNAIVSLNQSRLRRSKLALSAARYREAVKFSREIQNLGSGDLFAVLDAEKTLYSVEEDLIETKLDVARYYIALNKALGGGWDGAVDVSEPAVVGTNSGLRVAASTRRRG</sequence>
<evidence type="ECO:0000256" key="1">
    <source>
        <dbReference type="ARBA" id="ARBA00007613"/>
    </source>
</evidence>
<keyword evidence="2" id="KW-1134">Transmembrane beta strand</keyword>
<comment type="caution">
    <text evidence="3">The sequence shown here is derived from an EMBL/GenBank/DDBJ whole genome shotgun (WGS) entry which is preliminary data.</text>
</comment>
<organism evidence="3 4">
    <name type="scientific">Rhizobium herbae</name>
    <dbReference type="NCBI Taxonomy" id="508661"/>
    <lineage>
        <taxon>Bacteria</taxon>
        <taxon>Pseudomonadati</taxon>
        <taxon>Pseudomonadota</taxon>
        <taxon>Alphaproteobacteria</taxon>
        <taxon>Hyphomicrobiales</taxon>
        <taxon>Rhizobiaceae</taxon>
        <taxon>Rhizobium/Agrobacterium group</taxon>
        <taxon>Rhizobium</taxon>
    </lineage>
</organism>
<protein>
    <submittedName>
        <fullName evidence="3">NodT family efflux transporter outer membrane factor (OMF) lipoprotein</fullName>
    </submittedName>
</protein>
<dbReference type="PANTHER" id="PTHR30203">
    <property type="entry name" value="OUTER MEMBRANE CATION EFFLUX PROTEIN"/>
    <property type="match status" value="1"/>
</dbReference>
<keyword evidence="2" id="KW-0564">Palmitate</keyword>
<dbReference type="NCBIfam" id="TIGR01845">
    <property type="entry name" value="outer_NodT"/>
    <property type="match status" value="1"/>
</dbReference>
<dbReference type="Pfam" id="PF02321">
    <property type="entry name" value="OEP"/>
    <property type="match status" value="2"/>
</dbReference>
<keyword evidence="4" id="KW-1185">Reference proteome</keyword>
<dbReference type="Proteomes" id="UP000823786">
    <property type="component" value="Unassembled WGS sequence"/>
</dbReference>
<dbReference type="PANTHER" id="PTHR30203:SF25">
    <property type="entry name" value="OUTER MEMBRANE PROTEIN-RELATED"/>
    <property type="match status" value="1"/>
</dbReference>
<keyword evidence="2 3" id="KW-0449">Lipoprotein</keyword>
<comment type="subcellular location">
    <subcellularLocation>
        <location evidence="2">Cell membrane</location>
        <topology evidence="2">Lipid-anchor</topology>
    </subcellularLocation>
</comment>
<accession>A0ABS4EU31</accession>
<dbReference type="InterPro" id="IPR010131">
    <property type="entry name" value="MdtP/NodT-like"/>
</dbReference>
<dbReference type="RefSeq" id="WP_209855727.1">
    <property type="nucleotide sequence ID" value="NZ_JAGGJV010000010.1"/>
</dbReference>
<keyword evidence="2" id="KW-0812">Transmembrane</keyword>
<reference evidence="3 4" key="1">
    <citation type="submission" date="2021-03" db="EMBL/GenBank/DDBJ databases">
        <title>Genomic Encyclopedia of Type Strains, Phase IV (KMG-IV): sequencing the most valuable type-strain genomes for metagenomic binning, comparative biology and taxonomic classification.</title>
        <authorList>
            <person name="Goeker M."/>
        </authorList>
    </citation>
    <scope>NUCLEOTIDE SEQUENCE [LARGE SCALE GENOMIC DNA]</scope>
    <source>
        <strain evidence="3 4">DSM 26427</strain>
    </source>
</reference>
<evidence type="ECO:0000313" key="3">
    <source>
        <dbReference type="EMBL" id="MBP1861458.1"/>
    </source>
</evidence>
<dbReference type="InterPro" id="IPR003423">
    <property type="entry name" value="OMP_efflux"/>
</dbReference>
<gene>
    <name evidence="3" type="ORF">J2Z75_004987</name>
</gene>
<dbReference type="Gene3D" id="2.20.200.10">
    <property type="entry name" value="Outer membrane efflux proteins (OEP)"/>
    <property type="match status" value="1"/>
</dbReference>
<evidence type="ECO:0000256" key="2">
    <source>
        <dbReference type="RuleBase" id="RU362097"/>
    </source>
</evidence>